<dbReference type="SUPFAM" id="SSF46565">
    <property type="entry name" value="Chaperone J-domain"/>
    <property type="match status" value="1"/>
</dbReference>
<keyword evidence="4" id="KW-1185">Reference proteome</keyword>
<keyword evidence="1" id="KW-0143">Chaperone</keyword>
<dbReference type="Gene3D" id="1.10.287.110">
    <property type="entry name" value="DnaJ domain"/>
    <property type="match status" value="1"/>
</dbReference>
<evidence type="ECO:0000256" key="1">
    <source>
        <dbReference type="ARBA" id="ARBA00023186"/>
    </source>
</evidence>
<proteinExistence type="predicted"/>
<evidence type="ECO:0000256" key="2">
    <source>
        <dbReference type="SAM" id="Coils"/>
    </source>
</evidence>
<dbReference type="CDD" id="cd06257">
    <property type="entry name" value="DnaJ"/>
    <property type="match status" value="1"/>
</dbReference>
<dbReference type="RefSeq" id="WP_165012363.1">
    <property type="nucleotide sequence ID" value="NZ_JAALDL010000003.1"/>
</dbReference>
<comment type="caution">
    <text evidence="3">The sequence shown here is derived from an EMBL/GenBank/DDBJ whole genome shotgun (WGS) entry which is preliminary data.</text>
</comment>
<evidence type="ECO:0008006" key="5">
    <source>
        <dbReference type="Google" id="ProtNLM"/>
    </source>
</evidence>
<dbReference type="EMBL" id="JAALDL010000003">
    <property type="protein sequence ID" value="NGN97387.1"/>
    <property type="molecule type" value="Genomic_DNA"/>
</dbReference>
<organism evidence="3 4">
    <name type="scientific">Grimontia sedimenti</name>
    <dbReference type="NCBI Taxonomy" id="2711294"/>
    <lineage>
        <taxon>Bacteria</taxon>
        <taxon>Pseudomonadati</taxon>
        <taxon>Pseudomonadota</taxon>
        <taxon>Gammaproteobacteria</taxon>
        <taxon>Vibrionales</taxon>
        <taxon>Vibrionaceae</taxon>
        <taxon>Grimontia</taxon>
    </lineage>
</organism>
<feature type="coiled-coil region" evidence="2">
    <location>
        <begin position="73"/>
        <end position="148"/>
    </location>
</feature>
<evidence type="ECO:0000313" key="4">
    <source>
        <dbReference type="Proteomes" id="UP000473008"/>
    </source>
</evidence>
<protein>
    <recommendedName>
        <fullName evidence="5">J domain-containing protein</fullName>
    </recommendedName>
</protein>
<sequence length="378" mass="42182">MTTFNEILGTKSGDPESTVKQRYKLLSVRVHPDKGGSKALMHLVRHSYDNIVKGKGEHPLAIPAASFATGGNTAALERELSAVKKERDELSALNQLLKVQLNQARKGSSNTSNSTDYSRKIAQLEGEMVLLKEERNRLQSQKDAAIVEQGKLAGELRRALSENEMLETELERNAGVKMPGAVQWAQKFWLPAMAMSSLVAVLFLGATMVNWSAMTAWFDSEEPEVIPPKVTVVHAKPKSPIAADNEPATEETTPVMSEALRKPFLQLTNKTGVWSLASYTETERPYIAIRSDNGSYIVNDCSGEFRLYLNEPFKPLRVAANLIYLHQNQHFHVYKIPYGQGSSAESWLQSRKLQINDELFTSEAFRDSRSALLEKCRS</sequence>
<name>A0A6M1RMW9_9GAMM</name>
<dbReference type="Proteomes" id="UP000473008">
    <property type="component" value="Unassembled WGS sequence"/>
</dbReference>
<dbReference type="AlphaFoldDB" id="A0A6M1RMW9"/>
<dbReference type="InterPro" id="IPR036869">
    <property type="entry name" value="J_dom_sf"/>
</dbReference>
<gene>
    <name evidence="3" type="ORF">G5S52_06830</name>
</gene>
<keyword evidence="2" id="KW-0175">Coiled coil</keyword>
<accession>A0A6M1RMW9</accession>
<dbReference type="InterPro" id="IPR001623">
    <property type="entry name" value="DnaJ_domain"/>
</dbReference>
<evidence type="ECO:0000313" key="3">
    <source>
        <dbReference type="EMBL" id="NGN97387.1"/>
    </source>
</evidence>
<reference evidence="3 4" key="1">
    <citation type="submission" date="2020-02" db="EMBL/GenBank/DDBJ databases">
        <title>The draft genome of Grimontia sedimenta sp. nov., isolated from benthic sediments near coral reefs south of Kuwait.</title>
        <authorList>
            <person name="Mahmoud H.M."/>
            <person name="Jose L."/>
            <person name="Eapen S."/>
        </authorList>
    </citation>
    <scope>NUCLEOTIDE SEQUENCE [LARGE SCALE GENOMIC DNA]</scope>
    <source>
        <strain evidence="3 4">S25</strain>
    </source>
</reference>